<dbReference type="EMBL" id="CP029189">
    <property type="protein sequence ID" value="QES58049.1"/>
    <property type="molecule type" value="Genomic_DNA"/>
</dbReference>
<sequence>MPRERNILLEGVLRQLGWSQATTARHLQRVAAEVGADDLKAVSASHVNQWVRGSHPEPSATRILCEALSRGLSSRGTHRVVTAADIGLKDPDDKAGSATRDSDSIAQLVDLGGTDLDLERRRTLKGAAFSLAGMFLPSDRWWQDTVTAAQSRKPSDAWHVGPDDVAAVREMTQLLSQREQRRGGQDGRSALVAYLRTDVAGYLGGRFPDHHTRQEMFTAAGELAYLAGWTAFDSSEHALAQKWLGVALRLSAEADDAPLAGHILRAQAHQTLDLGHPTQALRLAEASVAHRRYTDASPRERSLLGVVHARSLAAAGHKQQAIAALLRAEDDLRHAESGDGEPARVFFFSEASLAHETARTLQGLGDLRGAEREFQRSVRTRRAQPFARTHAVTLGLLGAVQIQRGAVDAACATWSQALDTMQGVQSGRALDTVVQMRRSLSPYRGRGGTALAQLDDRARTVIGRVC</sequence>
<dbReference type="SUPFAM" id="SSF48452">
    <property type="entry name" value="TPR-like"/>
    <property type="match status" value="1"/>
</dbReference>
<reference evidence="1 2" key="1">
    <citation type="submission" date="2018-05" db="EMBL/GenBank/DDBJ databases">
        <title>Streptomyces venezuelae.</title>
        <authorList>
            <person name="Kim W."/>
            <person name="Lee N."/>
            <person name="Cho B.-K."/>
        </authorList>
    </citation>
    <scope>NUCLEOTIDE SEQUENCE [LARGE SCALE GENOMIC DNA]</scope>
    <source>
        <strain evidence="1 2">ATCC 21018</strain>
    </source>
</reference>
<gene>
    <name evidence="1" type="ORF">DEJ51_31105</name>
</gene>
<accession>A0A5P2DZL8</accession>
<dbReference type="RefSeq" id="WP_150260958.1">
    <property type="nucleotide sequence ID" value="NZ_CP029189.1"/>
</dbReference>
<proteinExistence type="predicted"/>
<evidence type="ECO:0000313" key="2">
    <source>
        <dbReference type="Proteomes" id="UP000324101"/>
    </source>
</evidence>
<dbReference type="Gene3D" id="1.25.40.10">
    <property type="entry name" value="Tetratricopeptide repeat domain"/>
    <property type="match status" value="1"/>
</dbReference>
<name>A0A5P2DZL8_STRVZ</name>
<dbReference type="Proteomes" id="UP000324101">
    <property type="component" value="Chromosome"/>
</dbReference>
<dbReference type="AlphaFoldDB" id="A0A5P2DZL8"/>
<protein>
    <submittedName>
        <fullName evidence="1">Tat pathway signal protein</fullName>
    </submittedName>
</protein>
<organism evidence="1 2">
    <name type="scientific">Streptomyces venezuelae</name>
    <dbReference type="NCBI Taxonomy" id="54571"/>
    <lineage>
        <taxon>Bacteria</taxon>
        <taxon>Bacillati</taxon>
        <taxon>Actinomycetota</taxon>
        <taxon>Actinomycetes</taxon>
        <taxon>Kitasatosporales</taxon>
        <taxon>Streptomycetaceae</taxon>
        <taxon>Streptomyces</taxon>
    </lineage>
</organism>
<dbReference type="InterPro" id="IPR011990">
    <property type="entry name" value="TPR-like_helical_dom_sf"/>
</dbReference>
<evidence type="ECO:0000313" key="1">
    <source>
        <dbReference type="EMBL" id="QES58049.1"/>
    </source>
</evidence>
<dbReference type="OrthoDB" id="3213425at2"/>